<dbReference type="GeneID" id="5230867"/>
<proteinExistence type="predicted"/>
<sequence length="435" mass="47919">MKVFGLISWSLLSSVALVSAHDKQHTAKIYRFADQTTSNSLNTIELPLNDAKIYLDNVLGKDQSKIDLPSSSSSSSSGSSGGGSNGDALIDALNEQYEYQEKQNNKPTLVINVKGVDFDEFSKPIVQTSDKINKYFKKQMKEDGAGVRKLTDELLIISQRKYPELYAHFKYFQEKKDYIWKEFTLNGGAVSGTGSKVGSQNVLKNQYSPINDQLFINELAMLIHLQEFAQKEAQIIDKSDVLLITSSSLLSISRKIGMEAETFIHAKQTIVNLLTAILSQNFNIVVVATPTTMQDISHLHKRSSELVKKASASNVFKYGTKEACEVGTNKCNSHGECSKLTTKKSSKRKENAQANEEEWGCVCQPSFNKTISKTTTWVGYDCSKKDVSVEANLFLWTTIALLLVTVGGIKLMMSIGSGPLPGVLDAATLPGKKNL</sequence>
<evidence type="ECO:0000259" key="3">
    <source>
        <dbReference type="Pfam" id="PF12955"/>
    </source>
</evidence>
<reference evidence="4 5" key="1">
    <citation type="journal article" date="2009" name="Nature">
        <title>Evolution of pathogenicity and sexual reproduction in eight Candida genomes.</title>
        <authorList>
            <person name="Butler G."/>
            <person name="Rasmussen M.D."/>
            <person name="Lin M.F."/>
            <person name="Santos M.A."/>
            <person name="Sakthikumar S."/>
            <person name="Munro C.A."/>
            <person name="Rheinbay E."/>
            <person name="Grabherr M."/>
            <person name="Forche A."/>
            <person name="Reedy J.L."/>
            <person name="Agrafioti I."/>
            <person name="Arnaud M.B."/>
            <person name="Bates S."/>
            <person name="Brown A.J."/>
            <person name="Brunke S."/>
            <person name="Costanzo M.C."/>
            <person name="Fitzpatrick D.A."/>
            <person name="de Groot P.W."/>
            <person name="Harris D."/>
            <person name="Hoyer L.L."/>
            <person name="Hube B."/>
            <person name="Klis F.M."/>
            <person name="Kodira C."/>
            <person name="Lennard N."/>
            <person name="Logue M.E."/>
            <person name="Martin R."/>
            <person name="Neiman A.M."/>
            <person name="Nikolaou E."/>
            <person name="Quail M.A."/>
            <person name="Quinn J."/>
            <person name="Santos M.C."/>
            <person name="Schmitzberger F.F."/>
            <person name="Sherlock G."/>
            <person name="Shah P."/>
            <person name="Silverstein K.A."/>
            <person name="Skrzypek M.S."/>
            <person name="Soll D."/>
            <person name="Staggs R."/>
            <person name="Stansfield I."/>
            <person name="Stumpf M.P."/>
            <person name="Sudbery P.E."/>
            <person name="Srikantha T."/>
            <person name="Zeng Q."/>
            <person name="Berman J."/>
            <person name="Berriman M."/>
            <person name="Heitman J."/>
            <person name="Gow N.A."/>
            <person name="Lorenz M.C."/>
            <person name="Birren B.W."/>
            <person name="Kellis M."/>
            <person name="Cuomo C.A."/>
        </authorList>
    </citation>
    <scope>NUCLEOTIDE SEQUENCE [LARGE SCALE GENOMIC DNA]</scope>
    <source>
        <strain evidence="5">ATCC 11503 / BCRC 21390 / CBS 2605 / JCM 1781 / NBRC 1676 / NRRL YB-4239</strain>
    </source>
</reference>
<dbReference type="PANTHER" id="PTHR36853:SF1">
    <property type="entry name" value="DUF3844 DOMAIN-CONTAINING PROTEIN"/>
    <property type="match status" value="1"/>
</dbReference>
<keyword evidence="5" id="KW-1185">Reference proteome</keyword>
<dbReference type="InterPro" id="IPR024382">
    <property type="entry name" value="Vps3844_C"/>
</dbReference>
<dbReference type="KEGG" id="lel:PVL30_005209"/>
<name>A5E633_LODEL</name>
<dbReference type="OMA" id="NKCNSHG"/>
<dbReference type="Proteomes" id="UP000001996">
    <property type="component" value="Unassembled WGS sequence"/>
</dbReference>
<dbReference type="STRING" id="379508.A5E633"/>
<feature type="signal peptide" evidence="2">
    <location>
        <begin position="1"/>
        <end position="20"/>
    </location>
</feature>
<keyword evidence="2" id="KW-0732">Signal</keyword>
<dbReference type="AlphaFoldDB" id="A5E633"/>
<evidence type="ECO:0000256" key="2">
    <source>
        <dbReference type="SAM" id="SignalP"/>
    </source>
</evidence>
<feature type="chain" id="PRO_5002680174" description="Vacuolar sorting protein Vps3844 C-terminal domain-containing protein" evidence="2">
    <location>
        <begin position="21"/>
        <end position="435"/>
    </location>
</feature>
<organism evidence="4 5">
    <name type="scientific">Lodderomyces elongisporus (strain ATCC 11503 / CBS 2605 / JCM 1781 / NBRC 1676 / NRRL YB-4239)</name>
    <name type="common">Yeast</name>
    <name type="synonym">Saccharomyces elongisporus</name>
    <dbReference type="NCBI Taxonomy" id="379508"/>
    <lineage>
        <taxon>Eukaryota</taxon>
        <taxon>Fungi</taxon>
        <taxon>Dikarya</taxon>
        <taxon>Ascomycota</taxon>
        <taxon>Saccharomycotina</taxon>
        <taxon>Pichiomycetes</taxon>
        <taxon>Debaryomycetaceae</taxon>
        <taxon>Candida/Lodderomyces clade</taxon>
        <taxon>Lodderomyces</taxon>
    </lineage>
</organism>
<dbReference type="OrthoDB" id="5583277at2759"/>
<gene>
    <name evidence="4" type="ORF">LELG_05072</name>
</gene>
<dbReference type="InParanoid" id="A5E633"/>
<evidence type="ECO:0000256" key="1">
    <source>
        <dbReference type="SAM" id="MobiDB-lite"/>
    </source>
</evidence>
<feature type="region of interest" description="Disordered" evidence="1">
    <location>
        <begin position="65"/>
        <end position="85"/>
    </location>
</feature>
<dbReference type="PANTHER" id="PTHR36853">
    <property type="entry name" value="EXPRESSED PROTEIN"/>
    <property type="match status" value="1"/>
</dbReference>
<dbReference type="Pfam" id="PF12955">
    <property type="entry name" value="Vps3844_C"/>
    <property type="match status" value="1"/>
</dbReference>
<evidence type="ECO:0000313" key="4">
    <source>
        <dbReference type="EMBL" id="EDK46891.1"/>
    </source>
</evidence>
<dbReference type="HOGENOM" id="CLU_050724_0_0_1"/>
<dbReference type="VEuPathDB" id="FungiDB:LELG_05072"/>
<dbReference type="InterPro" id="IPR053065">
    <property type="entry name" value="Archenteron_Induction-Rel"/>
</dbReference>
<dbReference type="eggNOG" id="ENOG502S64Q">
    <property type="taxonomic scope" value="Eukaryota"/>
</dbReference>
<protein>
    <recommendedName>
        <fullName evidence="3">Vacuolar sorting protein Vps3844 C-terminal domain-containing protein</fullName>
    </recommendedName>
</protein>
<accession>A5E633</accession>
<evidence type="ECO:0000313" key="5">
    <source>
        <dbReference type="Proteomes" id="UP000001996"/>
    </source>
</evidence>
<feature type="domain" description="Vacuolar sorting protein Vps3844 C-terminal" evidence="3">
    <location>
        <begin position="318"/>
        <end position="426"/>
    </location>
</feature>
<dbReference type="EMBL" id="CH981531">
    <property type="protein sequence ID" value="EDK46891.1"/>
    <property type="molecule type" value="Genomic_DNA"/>
</dbReference>
<dbReference type="GO" id="GO:0005783">
    <property type="term" value="C:endoplasmic reticulum"/>
    <property type="evidence" value="ECO:0007669"/>
    <property type="project" value="TreeGrafter"/>
</dbReference>